<protein>
    <submittedName>
        <fullName evidence="1">Uncharacterized protein</fullName>
    </submittedName>
</protein>
<gene>
    <name evidence="1" type="ORF">VP01_5415g4</name>
</gene>
<accession>A0A0L6UJR4</accession>
<keyword evidence="2" id="KW-1185">Reference proteome</keyword>
<evidence type="ECO:0000313" key="2">
    <source>
        <dbReference type="Proteomes" id="UP000037035"/>
    </source>
</evidence>
<organism evidence="1 2">
    <name type="scientific">Puccinia sorghi</name>
    <dbReference type="NCBI Taxonomy" id="27349"/>
    <lineage>
        <taxon>Eukaryota</taxon>
        <taxon>Fungi</taxon>
        <taxon>Dikarya</taxon>
        <taxon>Basidiomycota</taxon>
        <taxon>Pucciniomycotina</taxon>
        <taxon>Pucciniomycetes</taxon>
        <taxon>Pucciniales</taxon>
        <taxon>Pucciniaceae</taxon>
        <taxon>Puccinia</taxon>
    </lineage>
</organism>
<dbReference type="AlphaFoldDB" id="A0A0L6UJR4"/>
<dbReference type="VEuPathDB" id="FungiDB:VP01_5415g4"/>
<evidence type="ECO:0000313" key="1">
    <source>
        <dbReference type="EMBL" id="KNZ48786.1"/>
    </source>
</evidence>
<sequence length="90" mass="10111">MDQLAGPAAKDQKILLICWKQFRKGDLEKLEVEKADKGRVEERWELDEFVSSFDCILKYLNQNELIIGTGAFSRGYPPASGAGPMPILQP</sequence>
<dbReference type="EMBL" id="LAVV01010626">
    <property type="protein sequence ID" value="KNZ48786.1"/>
    <property type="molecule type" value="Genomic_DNA"/>
</dbReference>
<dbReference type="Proteomes" id="UP000037035">
    <property type="component" value="Unassembled WGS sequence"/>
</dbReference>
<reference evidence="1 2" key="1">
    <citation type="submission" date="2015-08" db="EMBL/GenBank/DDBJ databases">
        <title>Next Generation Sequencing and Analysis of the Genome of Puccinia sorghi L Schw, the Causal Agent of Maize Common Rust.</title>
        <authorList>
            <person name="Rochi L."/>
            <person name="Burguener G."/>
            <person name="Darino M."/>
            <person name="Turjanski A."/>
            <person name="Kreff E."/>
            <person name="Dieguez M.J."/>
            <person name="Sacco F."/>
        </authorList>
    </citation>
    <scope>NUCLEOTIDE SEQUENCE [LARGE SCALE GENOMIC DNA]</scope>
    <source>
        <strain evidence="1 2">RO10H11247</strain>
    </source>
</reference>
<comment type="caution">
    <text evidence="1">The sequence shown here is derived from an EMBL/GenBank/DDBJ whole genome shotgun (WGS) entry which is preliminary data.</text>
</comment>
<name>A0A0L6UJR4_9BASI</name>
<proteinExistence type="predicted"/>